<gene>
    <name evidence="1" type="ORF">SAMN02927903_01123</name>
</gene>
<organism evidence="1 2">
    <name type="scientific">Flavobacterium caeni</name>
    <dbReference type="NCBI Taxonomy" id="490189"/>
    <lineage>
        <taxon>Bacteria</taxon>
        <taxon>Pseudomonadati</taxon>
        <taxon>Bacteroidota</taxon>
        <taxon>Flavobacteriia</taxon>
        <taxon>Flavobacteriales</taxon>
        <taxon>Flavobacteriaceae</taxon>
        <taxon>Flavobacterium</taxon>
    </lineage>
</organism>
<dbReference type="OrthoDB" id="1376385at2"/>
<sequence>MKTTTTKNQTAKVTILVLFVALLSTVKSFGQTVTSSVVETEVEIVTVSGQEIAGAESTASTLNIVSWFMGSKQTPKATISNEGPVSAKKQMINAGIAPNRLLIKSFGKKAANYQSTIA</sequence>
<dbReference type="AlphaFoldDB" id="A0A1G5EP97"/>
<dbReference type="EMBL" id="FMVF01000004">
    <property type="protein sequence ID" value="SCY28744.1"/>
    <property type="molecule type" value="Genomic_DNA"/>
</dbReference>
<keyword evidence="2" id="KW-1185">Reference proteome</keyword>
<protein>
    <submittedName>
        <fullName evidence="1">Uncharacterized protein</fullName>
    </submittedName>
</protein>
<evidence type="ECO:0000313" key="1">
    <source>
        <dbReference type="EMBL" id="SCY28744.1"/>
    </source>
</evidence>
<accession>A0A1G5EP97</accession>
<name>A0A1G5EP97_9FLAO</name>
<proteinExistence type="predicted"/>
<evidence type="ECO:0000313" key="2">
    <source>
        <dbReference type="Proteomes" id="UP000199354"/>
    </source>
</evidence>
<dbReference type="Proteomes" id="UP000199354">
    <property type="component" value="Unassembled WGS sequence"/>
</dbReference>
<reference evidence="1 2" key="1">
    <citation type="submission" date="2016-10" db="EMBL/GenBank/DDBJ databases">
        <authorList>
            <person name="de Groot N.N."/>
        </authorList>
    </citation>
    <scope>NUCLEOTIDE SEQUENCE [LARGE SCALE GENOMIC DNA]</scope>
    <source>
        <strain evidence="1 2">CGMCC 1.7031</strain>
    </source>
</reference>